<keyword evidence="5" id="KW-0539">Nucleus</keyword>
<dbReference type="InterPro" id="IPR001680">
    <property type="entry name" value="WD40_rpt"/>
</dbReference>
<feature type="region of interest" description="Disordered" evidence="7">
    <location>
        <begin position="149"/>
        <end position="176"/>
    </location>
</feature>
<evidence type="ECO:0000313" key="8">
    <source>
        <dbReference type="EMBL" id="KAH6589721.1"/>
    </source>
</evidence>
<dbReference type="InterPro" id="IPR015943">
    <property type="entry name" value="WD40/YVTN_repeat-like_dom_sf"/>
</dbReference>
<feature type="compositionally biased region" description="Basic residues" evidence="7">
    <location>
        <begin position="72"/>
        <end position="89"/>
    </location>
</feature>
<dbReference type="Proteomes" id="UP001648503">
    <property type="component" value="Unassembled WGS sequence"/>
</dbReference>
<evidence type="ECO:0008006" key="10">
    <source>
        <dbReference type="Google" id="ProtNLM"/>
    </source>
</evidence>
<keyword evidence="4" id="KW-0677">Repeat</keyword>
<keyword evidence="9" id="KW-1185">Reference proteome</keyword>
<feature type="compositionally biased region" description="Acidic residues" evidence="7">
    <location>
        <begin position="287"/>
        <end position="297"/>
    </location>
</feature>
<evidence type="ECO:0000256" key="3">
    <source>
        <dbReference type="ARBA" id="ARBA00022574"/>
    </source>
</evidence>
<feature type="region of interest" description="Disordered" evidence="7">
    <location>
        <begin position="274"/>
        <end position="305"/>
    </location>
</feature>
<dbReference type="PANTHER" id="PTHR18359">
    <property type="entry name" value="WD-REPEAT PROTEIN-RELATED"/>
    <property type="match status" value="1"/>
</dbReference>
<feature type="region of interest" description="Disordered" evidence="7">
    <location>
        <begin position="61"/>
        <end position="90"/>
    </location>
</feature>
<feature type="compositionally biased region" description="Polar residues" evidence="7">
    <location>
        <begin position="149"/>
        <end position="158"/>
    </location>
</feature>
<dbReference type="SUPFAM" id="SSF50978">
    <property type="entry name" value="WD40 repeat-like"/>
    <property type="match status" value="1"/>
</dbReference>
<evidence type="ECO:0000313" key="9">
    <source>
        <dbReference type="Proteomes" id="UP001648503"/>
    </source>
</evidence>
<gene>
    <name evidence="8" type="ORF">BASA50_009813</name>
</gene>
<feature type="compositionally biased region" description="Basic and acidic residues" evidence="7">
    <location>
        <begin position="159"/>
        <end position="170"/>
    </location>
</feature>
<dbReference type="Gene3D" id="2.130.10.10">
    <property type="entry name" value="YVTN repeat-like/Quinoprotein amine dehydrogenase"/>
    <property type="match status" value="1"/>
</dbReference>
<comment type="subcellular location">
    <subcellularLocation>
        <location evidence="1">Nucleus</location>
        <location evidence="1">Nucleolus</location>
    </subcellularLocation>
</comment>
<evidence type="ECO:0000256" key="2">
    <source>
        <dbReference type="ARBA" id="ARBA00022552"/>
    </source>
</evidence>
<accession>A0ABQ8F048</accession>
<sequence length="659" mass="71434">MARTKRAGTAAAAAASAMAAVVHSTATTKSIAANTDRALITPSLKKSGAVSAASGASAASAGGVSAAATSKNAKKIAQRRESRKRKRKTQTVIAALKQLPTANVDDISDTEVLDSEEEELVNLVFSGDGIGAVSKALNASHSKQTFMATSAAGTSSHELSADPRLTKKDDGEEDEELGDTLGFSIDLTGTVLNNALDEKQSGAGTASRGVLATPSAWVDEDDDSLMVDVHRTKRLRKLRDNFDETTVAGADYEQRLRNQYERLFPKPKWAELPVSRSKADSDKDSGVEDEDMDEDDGHDGKDISDTKDLGHSMLLRLLRSTESIVDVNRKALLSADKLDVMRLKDANQLAYSQAVVQSLQFHPYAPVLLTCGFDKTLRLFQVDGKLNPKIQSIYIKDMPIHKAHFTADGQRIILTGRRKWFYVYDLESGTTSKIWGVRGRKDKSFERSIISPCGRYIGFLCRDGNLAMISSKTMQWAADIKMNGHIQSAMFSKSGDTLYTFGGDSEVYEWDMASRECTNRFTDHGCIRPTTIAVSDDGQYIATGSSSGVVNVYLAKETRGVLGASHQPVPIKAFMNLTTAITTLVFHPDSKLLLMASHTIKDALRIVHLPSMHVVKNWPTASTPLGYVSTAAFSPRGGYMSVGNAKGRALLFKLGAYEA</sequence>
<dbReference type="EMBL" id="JAFCIX010000441">
    <property type="protein sequence ID" value="KAH6589721.1"/>
    <property type="molecule type" value="Genomic_DNA"/>
</dbReference>
<dbReference type="InterPro" id="IPR036322">
    <property type="entry name" value="WD40_repeat_dom_sf"/>
</dbReference>
<reference evidence="8 9" key="1">
    <citation type="submission" date="2021-02" db="EMBL/GenBank/DDBJ databases">
        <title>Variation within the Batrachochytrium salamandrivorans European outbreak.</title>
        <authorList>
            <person name="Kelly M."/>
            <person name="Pasmans F."/>
            <person name="Shea T.P."/>
            <person name="Munoz J.F."/>
            <person name="Carranza S."/>
            <person name="Cuomo C.A."/>
            <person name="Martel A."/>
        </authorList>
    </citation>
    <scope>NUCLEOTIDE SEQUENCE [LARGE SCALE GENOMIC DNA]</scope>
    <source>
        <strain evidence="8 9">AMFP18/2</strain>
    </source>
</reference>
<dbReference type="PANTHER" id="PTHR18359:SF0">
    <property type="entry name" value="U3 SMALL NUCLEOLAR RNA-ASSOCIATED PROTEIN 18 HOMOLOG"/>
    <property type="match status" value="1"/>
</dbReference>
<dbReference type="SMART" id="SM00320">
    <property type="entry name" value="WD40"/>
    <property type="match status" value="5"/>
</dbReference>
<evidence type="ECO:0000256" key="5">
    <source>
        <dbReference type="ARBA" id="ARBA00023242"/>
    </source>
</evidence>
<dbReference type="Pfam" id="PF00400">
    <property type="entry name" value="WD40"/>
    <property type="match status" value="2"/>
</dbReference>
<evidence type="ECO:0000256" key="1">
    <source>
        <dbReference type="ARBA" id="ARBA00004604"/>
    </source>
</evidence>
<proteinExistence type="inferred from homology"/>
<keyword evidence="2" id="KW-0698">rRNA processing</keyword>
<comment type="similarity">
    <text evidence="6">Belongs to the WD repeat UTP18 family.</text>
</comment>
<evidence type="ECO:0000256" key="7">
    <source>
        <dbReference type="SAM" id="MobiDB-lite"/>
    </source>
</evidence>
<protein>
    <recommendedName>
        <fullName evidence="10">U3 small nucleolar RNA-associated protein 18</fullName>
    </recommendedName>
</protein>
<dbReference type="InterPro" id="IPR045161">
    <property type="entry name" value="Utp18"/>
</dbReference>
<evidence type="ECO:0000256" key="4">
    <source>
        <dbReference type="ARBA" id="ARBA00022737"/>
    </source>
</evidence>
<feature type="compositionally biased region" description="Basic and acidic residues" evidence="7">
    <location>
        <begin position="277"/>
        <end position="286"/>
    </location>
</feature>
<name>A0ABQ8F048_9FUNG</name>
<comment type="caution">
    <text evidence="8">The sequence shown here is derived from an EMBL/GenBank/DDBJ whole genome shotgun (WGS) entry which is preliminary data.</text>
</comment>
<keyword evidence="3" id="KW-0853">WD repeat</keyword>
<evidence type="ECO:0000256" key="6">
    <source>
        <dbReference type="ARBA" id="ARBA00025767"/>
    </source>
</evidence>
<organism evidence="8 9">
    <name type="scientific">Batrachochytrium salamandrivorans</name>
    <dbReference type="NCBI Taxonomy" id="1357716"/>
    <lineage>
        <taxon>Eukaryota</taxon>
        <taxon>Fungi</taxon>
        <taxon>Fungi incertae sedis</taxon>
        <taxon>Chytridiomycota</taxon>
        <taxon>Chytridiomycota incertae sedis</taxon>
        <taxon>Chytridiomycetes</taxon>
        <taxon>Rhizophydiales</taxon>
        <taxon>Rhizophydiales incertae sedis</taxon>
        <taxon>Batrachochytrium</taxon>
    </lineage>
</organism>